<gene>
    <name evidence="1" type="ORF">ENQ87_02930</name>
</gene>
<organism evidence="1">
    <name type="scientific">Geobacter metallireducens</name>
    <dbReference type="NCBI Taxonomy" id="28232"/>
    <lineage>
        <taxon>Bacteria</taxon>
        <taxon>Pseudomonadati</taxon>
        <taxon>Thermodesulfobacteriota</taxon>
        <taxon>Desulfuromonadia</taxon>
        <taxon>Geobacterales</taxon>
        <taxon>Geobacteraceae</taxon>
        <taxon>Geobacter</taxon>
    </lineage>
</organism>
<protein>
    <submittedName>
        <fullName evidence="1">YfiR family protein</fullName>
    </submittedName>
</protein>
<proteinExistence type="predicted"/>
<evidence type="ECO:0000313" key="1">
    <source>
        <dbReference type="EMBL" id="HEN41320.1"/>
    </source>
</evidence>
<reference evidence="1" key="1">
    <citation type="journal article" date="2020" name="mSystems">
        <title>Genome- and Community-Level Interaction Insights into Carbon Utilization and Element Cycling Functions of Hydrothermarchaeota in Hydrothermal Sediment.</title>
        <authorList>
            <person name="Zhou Z."/>
            <person name="Liu Y."/>
            <person name="Xu W."/>
            <person name="Pan J."/>
            <person name="Luo Z.H."/>
            <person name="Li M."/>
        </authorList>
    </citation>
    <scope>NUCLEOTIDE SEQUENCE [LARGE SCALE GENOMIC DNA]</scope>
    <source>
        <strain evidence="1">SpSt-349</strain>
    </source>
</reference>
<name>A0A831XEJ6_GEOME</name>
<sequence>MLLRPASILLILAFFVLSVLSVHAQERLPNEYQVKLAFLINFTKFVEWPENAFADDRSPIVLGILGDNPFGSNLDSVKGKTIHGRKLIVNRFRAVDDIRGCHILFVSSSERHNLPRIAPFLRQSGILSVGDMEKFAQKGGVINFVVENNRVGFEINLEAGRRAGLRISSKLLSLARIVHDSP</sequence>
<dbReference type="EMBL" id="DSOV01000009">
    <property type="protein sequence ID" value="HEN41320.1"/>
    <property type="molecule type" value="Genomic_DNA"/>
</dbReference>
<dbReference type="AlphaFoldDB" id="A0A831XEJ6"/>
<accession>A0A831XEJ6</accession>
<dbReference type="Pfam" id="PF13689">
    <property type="entry name" value="DUF4154"/>
    <property type="match status" value="1"/>
</dbReference>
<dbReference type="InterPro" id="IPR025293">
    <property type="entry name" value="YfiR/HmsC-like"/>
</dbReference>
<comment type="caution">
    <text evidence="1">The sequence shown here is derived from an EMBL/GenBank/DDBJ whole genome shotgun (WGS) entry which is preliminary data.</text>
</comment>